<dbReference type="OrthoDB" id="9770043at2"/>
<gene>
    <name evidence="3" type="ORF">SVA_0298</name>
</gene>
<proteinExistence type="predicted"/>
<dbReference type="Pfam" id="PF07452">
    <property type="entry name" value="CHRD"/>
    <property type="match status" value="1"/>
</dbReference>
<feature type="domain" description="CHRD" evidence="2">
    <location>
        <begin position="19"/>
        <end position="162"/>
    </location>
</feature>
<feature type="chain" id="PRO_5008571081" description="CHRD domain-containing protein" evidence="1">
    <location>
        <begin position="21"/>
        <end position="162"/>
    </location>
</feature>
<dbReference type="SMART" id="SM00754">
    <property type="entry name" value="CHRD"/>
    <property type="match status" value="1"/>
</dbReference>
<keyword evidence="4" id="KW-1185">Reference proteome</keyword>
<dbReference type="PROSITE" id="PS50933">
    <property type="entry name" value="CHRD"/>
    <property type="match status" value="1"/>
</dbReference>
<evidence type="ECO:0000313" key="3">
    <source>
        <dbReference type="EMBL" id="BAU46880.1"/>
    </source>
</evidence>
<dbReference type="RefSeq" id="WP_096457770.1">
    <property type="nucleotide sequence ID" value="NZ_AP014936.1"/>
</dbReference>
<evidence type="ECO:0000256" key="1">
    <source>
        <dbReference type="SAM" id="SignalP"/>
    </source>
</evidence>
<reference evidence="3 4" key="1">
    <citation type="submission" date="2015-08" db="EMBL/GenBank/DDBJ databases">
        <title>Complete genome sequence of Sulfurifustis variabilis.</title>
        <authorList>
            <person name="Miura A."/>
            <person name="Kojima H."/>
            <person name="Fukui M."/>
        </authorList>
    </citation>
    <scope>NUCLEOTIDE SEQUENCE [LARGE SCALE GENOMIC DNA]</scope>
    <source>
        <strain evidence="4">skN76</strain>
    </source>
</reference>
<keyword evidence="1" id="KW-0732">Signal</keyword>
<evidence type="ECO:0000313" key="4">
    <source>
        <dbReference type="Proteomes" id="UP000218899"/>
    </source>
</evidence>
<sequence length="162" mass="16345">MLLLRLIAAAPAVLPLTLHAETRQAVLSGLDEVPAVSTAGTGSFTADIDDAAGTVRYELSYRGLEGAVQQAHIHFGQPGVNGGIAVFLCSNLANPPPGTPGCPDPGGTVRGVFQAGDVIGPSTQGIASGELDELVGAIRAGAAYVNVHSTLVPSGEIRGPLR</sequence>
<name>A0A1B4V0B3_9GAMM</name>
<evidence type="ECO:0000259" key="2">
    <source>
        <dbReference type="PROSITE" id="PS50933"/>
    </source>
</evidence>
<dbReference type="KEGG" id="sva:SVA_0298"/>
<organism evidence="3 4">
    <name type="scientific">Sulfurifustis variabilis</name>
    <dbReference type="NCBI Taxonomy" id="1675686"/>
    <lineage>
        <taxon>Bacteria</taxon>
        <taxon>Pseudomonadati</taxon>
        <taxon>Pseudomonadota</taxon>
        <taxon>Gammaproteobacteria</taxon>
        <taxon>Acidiferrobacterales</taxon>
        <taxon>Acidiferrobacteraceae</taxon>
        <taxon>Sulfurifustis</taxon>
    </lineage>
</organism>
<dbReference type="InterPro" id="IPR010895">
    <property type="entry name" value="CHRD"/>
</dbReference>
<accession>A0A1B4V0B3</accession>
<dbReference type="Proteomes" id="UP000218899">
    <property type="component" value="Chromosome"/>
</dbReference>
<protein>
    <recommendedName>
        <fullName evidence="2">CHRD domain-containing protein</fullName>
    </recommendedName>
</protein>
<feature type="signal peptide" evidence="1">
    <location>
        <begin position="1"/>
        <end position="20"/>
    </location>
</feature>
<dbReference type="AlphaFoldDB" id="A0A1B4V0B3"/>
<dbReference type="EMBL" id="AP014936">
    <property type="protein sequence ID" value="BAU46880.1"/>
    <property type="molecule type" value="Genomic_DNA"/>
</dbReference>